<keyword evidence="1" id="KW-0732">Signal</keyword>
<evidence type="ECO:0000313" key="4">
    <source>
        <dbReference type="Proteomes" id="UP000189883"/>
    </source>
</evidence>
<dbReference type="AlphaFoldDB" id="A0A1S7DS92"/>
<dbReference type="RefSeq" id="WP_079207246.1">
    <property type="nucleotide sequence ID" value="NZ_CP011859.1"/>
</dbReference>
<protein>
    <recommendedName>
        <fullName evidence="2">SGNH hydrolase-type esterase domain-containing protein</fullName>
    </recommendedName>
</protein>
<sequence length="435" mass="49099">MSKNKNRFLYLLCAISIWFGANAQITNAENLEPFVTKLKQNEAVTQILFIGDSHIQADWLTGYLRNKFQEEYGNAGRGLVFPYAVANSNGPEDISAYSNTTWENFRLVYEQDVFPKIGASGFVIGNKEPSILEINLRPEDAFTKVVIFNDSIMKGEPFELMKSNESLKSFIKKDKKVFPYIVKTEDTFPEIASKFYTTTTRLNQLNQYKKPIANQSYSVEQVGISYDFSFENQLKSLSKSIFYELNTVVNLSEPNTRLLLKTNAKNGNVFYGFQFLNNNTKGVVFNTVGVNGATYADFLKYPLQLQQLKSIQPDIAIIALGTNESLGAIGEEEFKRNAINLISELRKDTQLPILLISPPDNKLKGDKAELITKWIAQVATQEKVAFYDLNKALGGRGYFQKALNNKDANKDGVHFLKAGYEKQAQKIYAALKALF</sequence>
<organism evidence="3 4">
    <name type="scientific">Riemerella anatipestifer</name>
    <name type="common">Moraxella anatipestifer</name>
    <dbReference type="NCBI Taxonomy" id="34085"/>
    <lineage>
        <taxon>Bacteria</taxon>
        <taxon>Pseudomonadati</taxon>
        <taxon>Bacteroidota</taxon>
        <taxon>Flavobacteriia</taxon>
        <taxon>Flavobacteriales</taxon>
        <taxon>Weeksellaceae</taxon>
        <taxon>Riemerella</taxon>
    </lineage>
</organism>
<name>A0A1S7DS92_RIEAN</name>
<feature type="signal peptide" evidence="1">
    <location>
        <begin position="1"/>
        <end position="23"/>
    </location>
</feature>
<proteinExistence type="predicted"/>
<dbReference type="InterPro" id="IPR036514">
    <property type="entry name" value="SGNH_hydro_sf"/>
</dbReference>
<evidence type="ECO:0000313" key="3">
    <source>
        <dbReference type="EMBL" id="AQY22003.1"/>
    </source>
</evidence>
<dbReference type="Gene3D" id="3.40.50.1110">
    <property type="entry name" value="SGNH hydrolase"/>
    <property type="match status" value="2"/>
</dbReference>
<dbReference type="Proteomes" id="UP000189883">
    <property type="component" value="Chromosome"/>
</dbReference>
<dbReference type="EMBL" id="CP011859">
    <property type="protein sequence ID" value="AQY22003.1"/>
    <property type="molecule type" value="Genomic_DNA"/>
</dbReference>
<reference evidence="3 4" key="1">
    <citation type="submission" date="2015-06" db="EMBL/GenBank/DDBJ databases">
        <title>R. anatipestifer strain HXb2 is the most virulent strain so far, and the genome sequence would help us uncover the pathogenesis.</title>
        <authorList>
            <person name="Hu Q."/>
            <person name="Qi J."/>
            <person name="Bo H."/>
            <person name="Liu G."/>
            <person name="Tao M."/>
            <person name="Ding Y."/>
            <person name="Xue Y."/>
        </authorList>
    </citation>
    <scope>NUCLEOTIDE SEQUENCE [LARGE SCALE GENOMIC DNA]</scope>
    <source>
        <strain evidence="3 4">HXb2</strain>
    </source>
</reference>
<evidence type="ECO:0000256" key="1">
    <source>
        <dbReference type="SAM" id="SignalP"/>
    </source>
</evidence>
<dbReference type="SUPFAM" id="SSF52266">
    <property type="entry name" value="SGNH hydrolase"/>
    <property type="match status" value="1"/>
</dbReference>
<feature type="chain" id="PRO_5012616658" description="SGNH hydrolase-type esterase domain-containing protein" evidence="1">
    <location>
        <begin position="24"/>
        <end position="435"/>
    </location>
</feature>
<dbReference type="PANTHER" id="PTHR30383">
    <property type="entry name" value="THIOESTERASE 1/PROTEASE 1/LYSOPHOSPHOLIPASE L1"/>
    <property type="match status" value="1"/>
</dbReference>
<dbReference type="GO" id="GO:0016788">
    <property type="term" value="F:hydrolase activity, acting on ester bonds"/>
    <property type="evidence" value="ECO:0007669"/>
    <property type="project" value="UniProtKB-ARBA"/>
</dbReference>
<dbReference type="InterPro" id="IPR013830">
    <property type="entry name" value="SGNH_hydro"/>
</dbReference>
<feature type="domain" description="SGNH hydrolase-type esterase" evidence="2">
    <location>
        <begin position="276"/>
        <end position="421"/>
    </location>
</feature>
<dbReference type="Pfam" id="PF13472">
    <property type="entry name" value="Lipase_GDSL_2"/>
    <property type="match status" value="1"/>
</dbReference>
<accession>A0A1S7DS92</accession>
<evidence type="ECO:0000259" key="2">
    <source>
        <dbReference type="Pfam" id="PF13472"/>
    </source>
</evidence>
<gene>
    <name evidence="3" type="ORF">AB406_1054</name>
</gene>
<dbReference type="InterPro" id="IPR051532">
    <property type="entry name" value="Ester_Hydrolysis_Enzymes"/>
</dbReference>